<dbReference type="OrthoDB" id="3200925at2759"/>
<gene>
    <name evidence="2" type="ORF">AA0113_g9919</name>
</gene>
<sequence>MSEQNEKSLKAPEGEFQEWTEKTSESGKTFFTRDVDEKGNTTTKPADGPDHDVDSHGPSFEHEPCYWKADTEGSTSTDFANKTGITWYKLKNTIGATYQLTINTNSTYDYTFHTKPDSYGLDVYQTWTTHEVTYTTWEPTVTSVSGR</sequence>
<dbReference type="AlphaFoldDB" id="A0A4Q4QXM7"/>
<feature type="compositionally biased region" description="Basic and acidic residues" evidence="1">
    <location>
        <begin position="1"/>
        <end position="39"/>
    </location>
</feature>
<accession>A0A4Q4QXM7</accession>
<evidence type="ECO:0000256" key="1">
    <source>
        <dbReference type="SAM" id="MobiDB-lite"/>
    </source>
</evidence>
<organism evidence="2 3">
    <name type="scientific">Alternaria arborescens</name>
    <dbReference type="NCBI Taxonomy" id="156630"/>
    <lineage>
        <taxon>Eukaryota</taxon>
        <taxon>Fungi</taxon>
        <taxon>Dikarya</taxon>
        <taxon>Ascomycota</taxon>
        <taxon>Pezizomycotina</taxon>
        <taxon>Dothideomycetes</taxon>
        <taxon>Pleosporomycetidae</taxon>
        <taxon>Pleosporales</taxon>
        <taxon>Pleosporineae</taxon>
        <taxon>Pleosporaceae</taxon>
        <taxon>Alternaria</taxon>
        <taxon>Alternaria sect. Alternaria</taxon>
    </lineage>
</organism>
<feature type="region of interest" description="Disordered" evidence="1">
    <location>
        <begin position="1"/>
        <end position="77"/>
    </location>
</feature>
<evidence type="ECO:0000313" key="3">
    <source>
        <dbReference type="Proteomes" id="UP000293823"/>
    </source>
</evidence>
<name>A0A4Q4QXM7_9PLEO</name>
<comment type="caution">
    <text evidence="2">The sequence shown here is derived from an EMBL/GenBank/DDBJ whole genome shotgun (WGS) entry which is preliminary data.</text>
</comment>
<keyword evidence="3" id="KW-1185">Reference proteome</keyword>
<evidence type="ECO:0000313" key="2">
    <source>
        <dbReference type="EMBL" id="RYO48517.1"/>
    </source>
</evidence>
<feature type="compositionally biased region" description="Basic and acidic residues" evidence="1">
    <location>
        <begin position="47"/>
        <end position="71"/>
    </location>
</feature>
<reference evidence="3" key="1">
    <citation type="journal article" date="2019" name="bioRxiv">
        <title>Genomics, evolutionary history and diagnostics of the Alternaria alternata species group including apple and Asian pear pathotypes.</title>
        <authorList>
            <person name="Armitage A.D."/>
            <person name="Cockerton H.M."/>
            <person name="Sreenivasaprasad S."/>
            <person name="Woodhall J.W."/>
            <person name="Lane C.R."/>
            <person name="Harrison R.J."/>
            <person name="Clarkson J.P."/>
        </authorList>
    </citation>
    <scope>NUCLEOTIDE SEQUENCE [LARGE SCALE GENOMIC DNA]</scope>
    <source>
        <strain evidence="3">RGR 97.0016</strain>
    </source>
</reference>
<protein>
    <submittedName>
        <fullName evidence="2">Uncharacterized protein</fullName>
    </submittedName>
</protein>
<proteinExistence type="predicted"/>
<dbReference type="Proteomes" id="UP000293823">
    <property type="component" value="Unassembled WGS sequence"/>
</dbReference>
<dbReference type="EMBL" id="PEJP01000048">
    <property type="protein sequence ID" value="RYO48517.1"/>
    <property type="molecule type" value="Genomic_DNA"/>
</dbReference>